<keyword evidence="10" id="KW-0378">Hydrolase</keyword>
<comment type="catalytic activity">
    <reaction evidence="1">
        <text>Hydrolysis of terminal, non-reducing beta-D-mannose residues in beta-D-mannosides.</text>
        <dbReference type="EC" id="3.2.1.25"/>
    </reaction>
</comment>
<dbReference type="InterPro" id="IPR017853">
    <property type="entry name" value="GH"/>
</dbReference>
<evidence type="ECO:0000259" key="16">
    <source>
        <dbReference type="Pfam" id="PF17786"/>
    </source>
</evidence>
<comment type="similarity">
    <text evidence="4">Belongs to the glycosyl hydrolase 2 family. Beta-mannosidase A subfamily.</text>
</comment>
<dbReference type="Pfam" id="PF17786">
    <property type="entry name" value="Mannosidase_ig"/>
    <property type="match status" value="1"/>
</dbReference>
<dbReference type="Gene3D" id="2.60.120.260">
    <property type="entry name" value="Galactose-binding domain-like"/>
    <property type="match status" value="1"/>
</dbReference>
<dbReference type="PANTHER" id="PTHR43730">
    <property type="entry name" value="BETA-MANNOSIDASE"/>
    <property type="match status" value="1"/>
</dbReference>
<evidence type="ECO:0000256" key="4">
    <source>
        <dbReference type="ARBA" id="ARBA00007483"/>
    </source>
</evidence>
<evidence type="ECO:0000259" key="15">
    <source>
        <dbReference type="Pfam" id="PF17753"/>
    </source>
</evidence>
<dbReference type="EC" id="3.2.1.25" evidence="6"/>
<accession>A0A9P4MZ29</accession>
<evidence type="ECO:0000256" key="1">
    <source>
        <dbReference type="ARBA" id="ARBA00000829"/>
    </source>
</evidence>
<organism evidence="18 19">
    <name type="scientific">Delitschia confertaspora ATCC 74209</name>
    <dbReference type="NCBI Taxonomy" id="1513339"/>
    <lineage>
        <taxon>Eukaryota</taxon>
        <taxon>Fungi</taxon>
        <taxon>Dikarya</taxon>
        <taxon>Ascomycota</taxon>
        <taxon>Pezizomycotina</taxon>
        <taxon>Dothideomycetes</taxon>
        <taxon>Pleosporomycetidae</taxon>
        <taxon>Pleosporales</taxon>
        <taxon>Delitschiaceae</taxon>
        <taxon>Delitschia</taxon>
    </lineage>
</organism>
<dbReference type="AlphaFoldDB" id="A0A9P4MZ29"/>
<dbReference type="PANTHER" id="PTHR43730:SF5">
    <property type="entry name" value="BETA-MANNOSIDASE A"/>
    <property type="match status" value="1"/>
</dbReference>
<dbReference type="SUPFAM" id="SSF49785">
    <property type="entry name" value="Galactose-binding domain-like"/>
    <property type="match status" value="1"/>
</dbReference>
<keyword evidence="9 14" id="KW-0732">Signal</keyword>
<evidence type="ECO:0000256" key="6">
    <source>
        <dbReference type="ARBA" id="ARBA00012754"/>
    </source>
</evidence>
<comment type="subunit">
    <text evidence="5">Homodimer.</text>
</comment>
<evidence type="ECO:0000313" key="18">
    <source>
        <dbReference type="EMBL" id="KAF2204863.1"/>
    </source>
</evidence>
<feature type="domain" description="Beta-mannosidase Ig-fold" evidence="15">
    <location>
        <begin position="854"/>
        <end position="933"/>
    </location>
</feature>
<evidence type="ECO:0000256" key="8">
    <source>
        <dbReference type="ARBA" id="ARBA00022525"/>
    </source>
</evidence>
<dbReference type="Proteomes" id="UP000799536">
    <property type="component" value="Unassembled WGS sequence"/>
</dbReference>
<dbReference type="InterPro" id="IPR036156">
    <property type="entry name" value="Beta-gal/glucu_dom_sf"/>
</dbReference>
<dbReference type="InterPro" id="IPR041447">
    <property type="entry name" value="Mannosidase_ig"/>
</dbReference>
<dbReference type="EMBL" id="ML993867">
    <property type="protein sequence ID" value="KAF2204863.1"/>
    <property type="molecule type" value="Genomic_DNA"/>
</dbReference>
<feature type="signal peptide" evidence="14">
    <location>
        <begin position="1"/>
        <end position="23"/>
    </location>
</feature>
<dbReference type="SUPFAM" id="SSF49303">
    <property type="entry name" value="beta-Galactosidase/glucuronidase domain"/>
    <property type="match status" value="1"/>
</dbReference>
<keyword evidence="8" id="KW-0964">Secreted</keyword>
<evidence type="ECO:0000313" key="19">
    <source>
        <dbReference type="Proteomes" id="UP000799536"/>
    </source>
</evidence>
<dbReference type="PROSITE" id="PS51257">
    <property type="entry name" value="PROKAR_LIPOPROTEIN"/>
    <property type="match status" value="1"/>
</dbReference>
<keyword evidence="19" id="KW-1185">Reference proteome</keyword>
<dbReference type="InterPro" id="IPR050887">
    <property type="entry name" value="Beta-mannosidase_GH2"/>
</dbReference>
<evidence type="ECO:0000256" key="3">
    <source>
        <dbReference type="ARBA" id="ARBA00004740"/>
    </source>
</evidence>
<reference evidence="18" key="1">
    <citation type="journal article" date="2020" name="Stud. Mycol.">
        <title>101 Dothideomycetes genomes: a test case for predicting lifestyles and emergence of pathogens.</title>
        <authorList>
            <person name="Haridas S."/>
            <person name="Albert R."/>
            <person name="Binder M."/>
            <person name="Bloem J."/>
            <person name="Labutti K."/>
            <person name="Salamov A."/>
            <person name="Andreopoulos B."/>
            <person name="Baker S."/>
            <person name="Barry K."/>
            <person name="Bills G."/>
            <person name="Bluhm B."/>
            <person name="Cannon C."/>
            <person name="Castanera R."/>
            <person name="Culley D."/>
            <person name="Daum C."/>
            <person name="Ezra D."/>
            <person name="Gonzalez J."/>
            <person name="Henrissat B."/>
            <person name="Kuo A."/>
            <person name="Liang C."/>
            <person name="Lipzen A."/>
            <person name="Lutzoni F."/>
            <person name="Magnuson J."/>
            <person name="Mondo S."/>
            <person name="Nolan M."/>
            <person name="Ohm R."/>
            <person name="Pangilinan J."/>
            <person name="Park H.-J."/>
            <person name="Ramirez L."/>
            <person name="Alfaro M."/>
            <person name="Sun H."/>
            <person name="Tritt A."/>
            <person name="Yoshinaga Y."/>
            <person name="Zwiers L.-H."/>
            <person name="Turgeon B."/>
            <person name="Goodwin S."/>
            <person name="Spatafora J."/>
            <person name="Crous P."/>
            <person name="Grigoriev I."/>
        </authorList>
    </citation>
    <scope>NUCLEOTIDE SEQUENCE</scope>
    <source>
        <strain evidence="18">ATCC 74209</strain>
    </source>
</reference>
<keyword evidence="12" id="KW-0326">Glycosidase</keyword>
<dbReference type="OrthoDB" id="2866996at2759"/>
<evidence type="ECO:0000256" key="11">
    <source>
        <dbReference type="ARBA" id="ARBA00023180"/>
    </source>
</evidence>
<evidence type="ECO:0000256" key="10">
    <source>
        <dbReference type="ARBA" id="ARBA00022801"/>
    </source>
</evidence>
<proteinExistence type="inferred from homology"/>
<evidence type="ECO:0000256" key="7">
    <source>
        <dbReference type="ARBA" id="ARBA00021795"/>
    </source>
</evidence>
<dbReference type="Pfam" id="PF22666">
    <property type="entry name" value="Glyco_hydro_2_N2"/>
    <property type="match status" value="1"/>
</dbReference>
<dbReference type="GO" id="GO:0004567">
    <property type="term" value="F:beta-mannosidase activity"/>
    <property type="evidence" value="ECO:0007669"/>
    <property type="project" value="UniProtKB-EC"/>
</dbReference>
<evidence type="ECO:0000256" key="13">
    <source>
        <dbReference type="ARBA" id="ARBA00031061"/>
    </source>
</evidence>
<name>A0A9P4MZ29_9PLEO</name>
<comment type="caution">
    <text evidence="18">The sequence shown here is derived from an EMBL/GenBank/DDBJ whole genome shotgun (WGS) entry which is preliminary data.</text>
</comment>
<evidence type="ECO:0000256" key="9">
    <source>
        <dbReference type="ARBA" id="ARBA00022729"/>
    </source>
</evidence>
<dbReference type="FunFam" id="3.20.20.80:FF:000084">
    <property type="entry name" value="Beta-mannosidase A"/>
    <property type="match status" value="1"/>
</dbReference>
<feature type="chain" id="PRO_5040213443" description="Beta-mannosidase A" evidence="14">
    <location>
        <begin position="24"/>
        <end position="936"/>
    </location>
</feature>
<dbReference type="GO" id="GO:0005576">
    <property type="term" value="C:extracellular region"/>
    <property type="evidence" value="ECO:0007669"/>
    <property type="project" value="UniProtKB-SubCell"/>
</dbReference>
<gene>
    <name evidence="18" type="ORF">GQ43DRAFT_446436</name>
</gene>
<comment type="pathway">
    <text evidence="3">Glycan metabolism; N-glycan degradation.</text>
</comment>
<keyword evidence="11" id="KW-0325">Glycoprotein</keyword>
<evidence type="ECO:0000256" key="5">
    <source>
        <dbReference type="ARBA" id="ARBA00011738"/>
    </source>
</evidence>
<sequence length="936" mass="105033">MKPHWNILQTILAIATLASTACCQQPHVLDLSTVGWTVTSPNYTNINVPGRLPSQVHLDLYAAKVIENPLWGLNDFNLRWIGDSNWTYTSAPLTGISRNASQTYLLFNGLDTFTSIQFCGYHVAATNNQFRQYWFDVSDLLRNCSSRGGPMIKIDFGSATVIANATAELPGQETWPPGVEGWFEFPNRQFIRKEQNDFGWDWGPAFAPAGPWQPAYVIQLGAEDVYARNTLVDTYREGQLPLMIPDQSKNWVLNASIDYLGSLPLDAILNFRISDGSGRTVLSGPLNNVTSGIGVITGSSVIPKELVELWWPVGMGPQTLYNLTIDVVGGGNRSVLSVEKRIGFRTIVLNEWPVTEAQLAQGIAPGNNWHFEINGHEFYAKGSNFIPPDPFWPTVTKERIRQLFESVVDGNQNMLRIWSSGAYSPDFMYDLADEMGILLWSEFEFGDALYPVDKGFLQNVAEEVNYQTRRINHHPSLAFWAGGNELENLELSLVPWGSRDRYTAEYESLFLDTIVPVLFGNSRSVSYSPSSTSNGWLELDFTKVQPITERYHNLTSGSIYGNTDHYNYDSLSSFNTSSYPIGRFANEFGYHSMPSLQTWLQAVSPSDLSFDNPTVILRNHHYPQGSLAQNLDNPSRGMEEMEDAARLWYPVPNKTDKVANFSAWCHTTQIFQADYYKSQIQFYRRGSGLPERNLGSLYWQLEDQWQAPTWAGIEYDGRWKVLHYVAKDIYESVVVVPWFEVQSGDLEVWVVSDLWKGVEAKVQLGWFDWSGRPLNVSTGAGTKMENVNVGAINATRVLATNTNTLLSSAGIDPRDALLRMRVSATGSPPNSNVERKFEHENWFHASPLSESRLIDPGLEISHNNSTQKFVVKATKGVAAWVWLDYPSGAVVTFDANAFWLAPGEAKEVGYKVKSDTTGETWMKGVSGRSLWDNTVP</sequence>
<evidence type="ECO:0000256" key="2">
    <source>
        <dbReference type="ARBA" id="ARBA00004613"/>
    </source>
</evidence>
<dbReference type="InterPro" id="IPR008979">
    <property type="entry name" value="Galactose-bd-like_sf"/>
</dbReference>
<evidence type="ECO:0000256" key="12">
    <source>
        <dbReference type="ARBA" id="ARBA00023295"/>
    </source>
</evidence>
<dbReference type="InterPro" id="IPR054593">
    <property type="entry name" value="Beta-mannosidase-like_N2"/>
</dbReference>
<feature type="domain" description="Beta-mannosidase-like galactose-binding" evidence="17">
    <location>
        <begin position="36"/>
        <end position="213"/>
    </location>
</feature>
<dbReference type="GO" id="GO:0006516">
    <property type="term" value="P:glycoprotein catabolic process"/>
    <property type="evidence" value="ECO:0007669"/>
    <property type="project" value="TreeGrafter"/>
</dbReference>
<feature type="domain" description="Mannosidase Ig/CBM-like" evidence="16">
    <location>
        <begin position="745"/>
        <end position="828"/>
    </location>
</feature>
<comment type="subcellular location">
    <subcellularLocation>
        <location evidence="2">Secreted</location>
    </subcellularLocation>
</comment>
<dbReference type="SUPFAM" id="SSF51445">
    <property type="entry name" value="(Trans)glycosidases"/>
    <property type="match status" value="1"/>
</dbReference>
<dbReference type="Gene3D" id="3.20.20.80">
    <property type="entry name" value="Glycosidases"/>
    <property type="match status" value="1"/>
</dbReference>
<dbReference type="InterPro" id="IPR041625">
    <property type="entry name" value="Beta-mannosidase_Ig"/>
</dbReference>
<dbReference type="Gene3D" id="2.60.40.10">
    <property type="entry name" value="Immunoglobulins"/>
    <property type="match status" value="3"/>
</dbReference>
<dbReference type="InterPro" id="IPR013783">
    <property type="entry name" value="Ig-like_fold"/>
</dbReference>
<dbReference type="Pfam" id="PF17753">
    <property type="entry name" value="Ig_mannosidase"/>
    <property type="match status" value="1"/>
</dbReference>
<evidence type="ECO:0000256" key="14">
    <source>
        <dbReference type="SAM" id="SignalP"/>
    </source>
</evidence>
<evidence type="ECO:0000259" key="17">
    <source>
        <dbReference type="Pfam" id="PF22666"/>
    </source>
</evidence>
<protein>
    <recommendedName>
        <fullName evidence="7">Beta-mannosidase A</fullName>
        <ecNumber evidence="6">3.2.1.25</ecNumber>
    </recommendedName>
    <alternativeName>
        <fullName evidence="13">Mannanase A</fullName>
    </alternativeName>
</protein>